<name>A0ABZ2M876_9BACT</name>
<organism evidence="1 2">
    <name type="scientific">Pendulispora albinea</name>
    <dbReference type="NCBI Taxonomy" id="2741071"/>
    <lineage>
        <taxon>Bacteria</taxon>
        <taxon>Pseudomonadati</taxon>
        <taxon>Myxococcota</taxon>
        <taxon>Myxococcia</taxon>
        <taxon>Myxococcales</taxon>
        <taxon>Sorangiineae</taxon>
        <taxon>Pendulisporaceae</taxon>
        <taxon>Pendulispora</taxon>
    </lineage>
</organism>
<dbReference type="EMBL" id="CP089984">
    <property type="protein sequence ID" value="WXB18696.1"/>
    <property type="molecule type" value="Genomic_DNA"/>
</dbReference>
<evidence type="ECO:0000313" key="2">
    <source>
        <dbReference type="Proteomes" id="UP001370348"/>
    </source>
</evidence>
<sequence length="463" mass="51321">MTRTVGLWPTDGDREHFAKAYQGRSELSPSARSYLEALAPAMTFPPNFRLSGERFAALQKNDPINLEVVIALAQNWIRVDRVADALTLLEPLAQTSDAPGVVLQLLAVAYALIDNVDASRHTLRRCLVNFVGSSNCATFLARIELMEGQCAAAEQILRQEIETNPNDAEAYFQLANARESQGASIQEIASALNKGAELRDGAPGGQSALSAADFTLAVHEGRFNDALALSDKHESRLQSSNDAWEHYYAALHSTYVRVELGMPAEAREAVDRFVANRTEFFVNHHSYVGDNSTVLNGLAAQWQLISWTEWAAIRDTRLRRHISRDDLVHGRQRAWLELYAVPATTSVAAKEALAVLPEYAPILSRTQRWANEDAAVGRVYWLTGSPTMALPYFERASAACTRLDNPVQHTQMLTQYGALLEDIGQKERACEVYRRVLHYWPRVAESTTATRAASRAAAVCPRL</sequence>
<keyword evidence="2" id="KW-1185">Reference proteome</keyword>
<accession>A0ABZ2M876</accession>
<dbReference type="RefSeq" id="WP_394829973.1">
    <property type="nucleotide sequence ID" value="NZ_CP089984.1"/>
</dbReference>
<dbReference type="SUPFAM" id="SSF48452">
    <property type="entry name" value="TPR-like"/>
    <property type="match status" value="1"/>
</dbReference>
<proteinExistence type="predicted"/>
<evidence type="ECO:0000313" key="1">
    <source>
        <dbReference type="EMBL" id="WXB18696.1"/>
    </source>
</evidence>
<dbReference type="Gene3D" id="1.25.40.10">
    <property type="entry name" value="Tetratricopeptide repeat domain"/>
    <property type="match status" value="2"/>
</dbReference>
<reference evidence="1 2" key="1">
    <citation type="submission" date="2021-12" db="EMBL/GenBank/DDBJ databases">
        <title>Discovery of the Pendulisporaceae a myxobacterial family with distinct sporulation behavior and unique specialized metabolism.</title>
        <authorList>
            <person name="Garcia R."/>
            <person name="Popoff A."/>
            <person name="Bader C.D."/>
            <person name="Loehr J."/>
            <person name="Walesch S."/>
            <person name="Walt C."/>
            <person name="Boldt J."/>
            <person name="Bunk B."/>
            <person name="Haeckl F.J.F.P.J."/>
            <person name="Gunesch A.P."/>
            <person name="Birkelbach J."/>
            <person name="Nuebel U."/>
            <person name="Pietschmann T."/>
            <person name="Bach T."/>
            <person name="Mueller R."/>
        </authorList>
    </citation>
    <scope>NUCLEOTIDE SEQUENCE [LARGE SCALE GENOMIC DNA]</scope>
    <source>
        <strain evidence="1 2">MSr11954</strain>
    </source>
</reference>
<dbReference type="Proteomes" id="UP001370348">
    <property type="component" value="Chromosome"/>
</dbReference>
<evidence type="ECO:0008006" key="3">
    <source>
        <dbReference type="Google" id="ProtNLM"/>
    </source>
</evidence>
<dbReference type="InterPro" id="IPR011990">
    <property type="entry name" value="TPR-like_helical_dom_sf"/>
</dbReference>
<gene>
    <name evidence="1" type="ORF">LZC94_15840</name>
</gene>
<protein>
    <recommendedName>
        <fullName evidence="3">Tetratricopeptide repeat protein</fullName>
    </recommendedName>
</protein>